<organism evidence="2 3">
    <name type="scientific">Araneus ventricosus</name>
    <name type="common">Orbweaver spider</name>
    <name type="synonym">Epeira ventricosa</name>
    <dbReference type="NCBI Taxonomy" id="182803"/>
    <lineage>
        <taxon>Eukaryota</taxon>
        <taxon>Metazoa</taxon>
        <taxon>Ecdysozoa</taxon>
        <taxon>Arthropoda</taxon>
        <taxon>Chelicerata</taxon>
        <taxon>Arachnida</taxon>
        <taxon>Araneae</taxon>
        <taxon>Araneomorphae</taxon>
        <taxon>Entelegynae</taxon>
        <taxon>Araneoidea</taxon>
        <taxon>Araneidae</taxon>
        <taxon>Araneus</taxon>
    </lineage>
</organism>
<evidence type="ECO:0000256" key="1">
    <source>
        <dbReference type="SAM" id="MobiDB-lite"/>
    </source>
</evidence>
<reference evidence="2 3" key="1">
    <citation type="journal article" date="2019" name="Sci. Rep.">
        <title>Orb-weaving spider Araneus ventricosus genome elucidates the spidroin gene catalogue.</title>
        <authorList>
            <person name="Kono N."/>
            <person name="Nakamura H."/>
            <person name="Ohtoshi R."/>
            <person name="Moran D.A.P."/>
            <person name="Shinohara A."/>
            <person name="Yoshida Y."/>
            <person name="Fujiwara M."/>
            <person name="Mori M."/>
            <person name="Tomita M."/>
            <person name="Arakawa K."/>
        </authorList>
    </citation>
    <scope>NUCLEOTIDE SEQUENCE [LARGE SCALE GENOMIC DNA]</scope>
</reference>
<evidence type="ECO:0000313" key="2">
    <source>
        <dbReference type="EMBL" id="GBM90265.1"/>
    </source>
</evidence>
<dbReference type="Proteomes" id="UP000499080">
    <property type="component" value="Unassembled WGS sequence"/>
</dbReference>
<comment type="caution">
    <text evidence="2">The sequence shown here is derived from an EMBL/GenBank/DDBJ whole genome shotgun (WGS) entry which is preliminary data.</text>
</comment>
<keyword evidence="3" id="KW-1185">Reference proteome</keyword>
<feature type="region of interest" description="Disordered" evidence="1">
    <location>
        <begin position="1"/>
        <end position="22"/>
    </location>
</feature>
<protein>
    <submittedName>
        <fullName evidence="2">Uncharacterized protein</fullName>
    </submittedName>
</protein>
<name>A0A4Y2JK86_ARAVE</name>
<accession>A0A4Y2JK86</accession>
<feature type="compositionally biased region" description="Basic residues" evidence="1">
    <location>
        <begin position="1"/>
        <end position="11"/>
    </location>
</feature>
<dbReference type="AlphaFoldDB" id="A0A4Y2JK86"/>
<evidence type="ECO:0000313" key="3">
    <source>
        <dbReference type="Proteomes" id="UP000499080"/>
    </source>
</evidence>
<proteinExistence type="predicted"/>
<feature type="compositionally biased region" description="Basic and acidic residues" evidence="1">
    <location>
        <begin position="12"/>
        <end position="21"/>
    </location>
</feature>
<gene>
    <name evidence="2" type="ORF">AVEN_248028_1</name>
</gene>
<dbReference type="EMBL" id="BGPR01003605">
    <property type="protein sequence ID" value="GBM90265.1"/>
    <property type="molecule type" value="Genomic_DNA"/>
</dbReference>
<sequence length="97" mass="11127">MRNRWRRKDKPRKGTDGESRRVRLKVQNGEVIILSPTEELASKFNQNCRCENISAEQTPFDNAPVKSDGTIKADINPDSNFSLQQACNKFDMTRVQT</sequence>